<organism evidence="1 2">
    <name type="scientific">Streptomyces edwardsiae</name>
    <dbReference type="NCBI Taxonomy" id="3075527"/>
    <lineage>
        <taxon>Bacteria</taxon>
        <taxon>Bacillati</taxon>
        <taxon>Actinomycetota</taxon>
        <taxon>Actinomycetes</taxon>
        <taxon>Kitasatosporales</taxon>
        <taxon>Streptomycetaceae</taxon>
        <taxon>Streptomyces</taxon>
    </lineage>
</organism>
<dbReference type="EMBL" id="JAVRFB010000003">
    <property type="protein sequence ID" value="MDT0401226.1"/>
    <property type="molecule type" value="Genomic_DNA"/>
</dbReference>
<evidence type="ECO:0000313" key="1">
    <source>
        <dbReference type="EMBL" id="MDT0401226.1"/>
    </source>
</evidence>
<comment type="caution">
    <text evidence="1">The sequence shown here is derived from an EMBL/GenBank/DDBJ whole genome shotgun (WGS) entry which is preliminary data.</text>
</comment>
<reference evidence="2" key="1">
    <citation type="submission" date="2023-07" db="EMBL/GenBank/DDBJ databases">
        <title>30 novel species of actinomycetes from the DSMZ collection.</title>
        <authorList>
            <person name="Nouioui I."/>
        </authorList>
    </citation>
    <scope>NUCLEOTIDE SEQUENCE [LARGE SCALE GENOMIC DNA]</scope>
    <source>
        <strain evidence="2">DSM 41635</strain>
    </source>
</reference>
<accession>A0ABU2Q9V0</accession>
<proteinExistence type="predicted"/>
<dbReference type="Proteomes" id="UP001180503">
    <property type="component" value="Unassembled WGS sequence"/>
</dbReference>
<evidence type="ECO:0008006" key="3">
    <source>
        <dbReference type="Google" id="ProtNLM"/>
    </source>
</evidence>
<name>A0ABU2Q9V0_9ACTN</name>
<sequence>MAVTTSPYASDQVGAAAAAGALAGAHINSVLAAADTDAALYSAQDDTPAS</sequence>
<dbReference type="RefSeq" id="WP_311709354.1">
    <property type="nucleotide sequence ID" value="NZ_JAVRFB010000003.1"/>
</dbReference>
<protein>
    <recommendedName>
        <fullName evidence="3">PE family protein</fullName>
    </recommendedName>
</protein>
<gene>
    <name evidence="1" type="ORF">RM528_05095</name>
</gene>
<evidence type="ECO:0000313" key="2">
    <source>
        <dbReference type="Proteomes" id="UP001180503"/>
    </source>
</evidence>